<dbReference type="EMBL" id="BARW01002088">
    <property type="protein sequence ID" value="GAI67260.1"/>
    <property type="molecule type" value="Genomic_DNA"/>
</dbReference>
<comment type="caution">
    <text evidence="2">The sequence shown here is derived from an EMBL/GenBank/DDBJ whole genome shotgun (WGS) entry which is preliminary data.</text>
</comment>
<evidence type="ECO:0000256" key="1">
    <source>
        <dbReference type="SAM" id="Coils"/>
    </source>
</evidence>
<reference evidence="2" key="1">
    <citation type="journal article" date="2014" name="Front. Microbiol.">
        <title>High frequency of phylogenetically diverse reductive dehalogenase-homologous genes in deep subseafloor sedimentary metagenomes.</title>
        <authorList>
            <person name="Kawai M."/>
            <person name="Futagami T."/>
            <person name="Toyoda A."/>
            <person name="Takaki Y."/>
            <person name="Nishi S."/>
            <person name="Hori S."/>
            <person name="Arai W."/>
            <person name="Tsubouchi T."/>
            <person name="Morono Y."/>
            <person name="Uchiyama I."/>
            <person name="Ito T."/>
            <person name="Fujiyama A."/>
            <person name="Inagaki F."/>
            <person name="Takami H."/>
        </authorList>
    </citation>
    <scope>NUCLEOTIDE SEQUENCE</scope>
    <source>
        <strain evidence="2">Expedition CK06-06</strain>
    </source>
</reference>
<name>X1RVM4_9ZZZZ</name>
<organism evidence="2">
    <name type="scientific">marine sediment metagenome</name>
    <dbReference type="NCBI Taxonomy" id="412755"/>
    <lineage>
        <taxon>unclassified sequences</taxon>
        <taxon>metagenomes</taxon>
        <taxon>ecological metagenomes</taxon>
    </lineage>
</organism>
<proteinExistence type="predicted"/>
<dbReference type="AlphaFoldDB" id="X1RVM4"/>
<evidence type="ECO:0008006" key="3">
    <source>
        <dbReference type="Google" id="ProtNLM"/>
    </source>
</evidence>
<feature type="coiled-coil region" evidence="1">
    <location>
        <begin position="123"/>
        <end position="154"/>
    </location>
</feature>
<sequence length="191" mass="20861">MLVRRTPFRLSAPQSDVIIGVGHGDADAFTGHNEAPILEVGRYDPREVEGKVIKLISCQTGVKLGPDLIGNGAASFAGYKDDYLWIMDADLASTPWADKEFAGKCLMPVIDGLNALLDGKTSKETFDIELEGYRRNAEAEQDELMRALIEFNRDNAVLLGNREARVRARPGLALPFQLIPPPPIFLPLSGA</sequence>
<keyword evidence="1" id="KW-0175">Coiled coil</keyword>
<accession>X1RVM4</accession>
<protein>
    <recommendedName>
        <fullName evidence="3">Gingipain domain-containing protein</fullName>
    </recommendedName>
</protein>
<evidence type="ECO:0000313" key="2">
    <source>
        <dbReference type="EMBL" id="GAI67260.1"/>
    </source>
</evidence>
<gene>
    <name evidence="2" type="ORF">S12H4_06074</name>
</gene>